<evidence type="ECO:0000313" key="3">
    <source>
        <dbReference type="EMBL" id="GAA0441773.1"/>
    </source>
</evidence>
<protein>
    <submittedName>
        <fullName evidence="3">Asp-tRNA(Asn)/Glu-tRNA(Gln) amidotransferase subunit GatA</fullName>
    </submittedName>
</protein>
<feature type="domain" description="Amidase" evidence="2">
    <location>
        <begin position="20"/>
        <end position="428"/>
    </location>
</feature>
<proteinExistence type="inferred from homology"/>
<keyword evidence="4" id="KW-1185">Reference proteome</keyword>
<gene>
    <name evidence="3" type="primary">gatA_2</name>
    <name evidence="3" type="ORF">GCM10008983_18590</name>
</gene>
<reference evidence="4" key="1">
    <citation type="journal article" date="2019" name="Int. J. Syst. Evol. Microbiol.">
        <title>The Global Catalogue of Microorganisms (GCM) 10K type strain sequencing project: providing services to taxonomists for standard genome sequencing and annotation.</title>
        <authorList>
            <consortium name="The Broad Institute Genomics Platform"/>
            <consortium name="The Broad Institute Genome Sequencing Center for Infectious Disease"/>
            <person name="Wu L."/>
            <person name="Ma J."/>
        </authorList>
    </citation>
    <scope>NUCLEOTIDE SEQUENCE [LARGE SCALE GENOMIC DNA]</scope>
    <source>
        <strain evidence="4">JCM 12149</strain>
    </source>
</reference>
<dbReference type="Gene3D" id="3.90.1300.10">
    <property type="entry name" value="Amidase signature (AS) domain"/>
    <property type="match status" value="1"/>
</dbReference>
<dbReference type="InterPro" id="IPR023631">
    <property type="entry name" value="Amidase_dom"/>
</dbReference>
<accession>A0ABP3J4K7</accession>
<evidence type="ECO:0000259" key="2">
    <source>
        <dbReference type="Pfam" id="PF01425"/>
    </source>
</evidence>
<evidence type="ECO:0000313" key="4">
    <source>
        <dbReference type="Proteomes" id="UP001501459"/>
    </source>
</evidence>
<comment type="similarity">
    <text evidence="1">Belongs to the amidase family.</text>
</comment>
<sequence>MYSIQSLLKGYEKKQFSPVEITQHYIEKAKQTSDLNAFISITEDVALQQAAISEKKWQLGDAGRLEGVPLSYKDNIHTKGVPSTSGSKIDHDVIPEQHADIVEAMNQSGGVMIGKTNMHEFAFGITSNNPFYGPVKNPWNKALTAGGSSGGSAAAVLAGASVASLGSDTGGSVRIPAASCGLIGLKPTQGLLPQQGITLISPSLDHPGPITRTMSDLMVMMEALTGNNYSVIDSKAEDLRGVKIGVPINVFNEKIEADVLDGYQSTLKTLEQLGAHLVDVEIPFANEAALRSFTLAASEGGYEHRNRMQQMDDYGDDVRHVMKASTTISASEYLHALKRKHDMTAACDALLEHVDAIITPTMPAQPKPIGQEIVHFNDGKEPIFDCMTRYVSYFNITGHPAISLPVGFANDIPVSVQLISGKWKERHLIRWAKVLENDCHPETL</sequence>
<dbReference type="InterPro" id="IPR036928">
    <property type="entry name" value="AS_sf"/>
</dbReference>
<organism evidence="3 4">
    <name type="scientific">Lentibacillus halophilus</name>
    <dbReference type="NCBI Taxonomy" id="295065"/>
    <lineage>
        <taxon>Bacteria</taxon>
        <taxon>Bacillati</taxon>
        <taxon>Bacillota</taxon>
        <taxon>Bacilli</taxon>
        <taxon>Bacillales</taxon>
        <taxon>Bacillaceae</taxon>
        <taxon>Lentibacillus</taxon>
    </lineage>
</organism>
<dbReference type="RefSeq" id="WP_343752575.1">
    <property type="nucleotide sequence ID" value="NZ_BAAADM010000050.1"/>
</dbReference>
<dbReference type="Pfam" id="PF01425">
    <property type="entry name" value="Amidase"/>
    <property type="match status" value="1"/>
</dbReference>
<dbReference type="PANTHER" id="PTHR11895:SF7">
    <property type="entry name" value="GLUTAMYL-TRNA(GLN) AMIDOTRANSFERASE SUBUNIT A, MITOCHONDRIAL"/>
    <property type="match status" value="1"/>
</dbReference>
<evidence type="ECO:0000256" key="1">
    <source>
        <dbReference type="ARBA" id="ARBA00009199"/>
    </source>
</evidence>
<dbReference type="EMBL" id="BAAADM010000050">
    <property type="protein sequence ID" value="GAA0441773.1"/>
    <property type="molecule type" value="Genomic_DNA"/>
</dbReference>
<dbReference type="InterPro" id="IPR000120">
    <property type="entry name" value="Amidase"/>
</dbReference>
<dbReference type="PANTHER" id="PTHR11895">
    <property type="entry name" value="TRANSAMIDASE"/>
    <property type="match status" value="1"/>
</dbReference>
<name>A0ABP3J4K7_9BACI</name>
<comment type="caution">
    <text evidence="3">The sequence shown here is derived from an EMBL/GenBank/DDBJ whole genome shotgun (WGS) entry which is preliminary data.</text>
</comment>
<dbReference type="SUPFAM" id="SSF75304">
    <property type="entry name" value="Amidase signature (AS) enzymes"/>
    <property type="match status" value="1"/>
</dbReference>
<dbReference type="Proteomes" id="UP001501459">
    <property type="component" value="Unassembled WGS sequence"/>
</dbReference>